<feature type="chain" id="PRO_5045268194" evidence="1">
    <location>
        <begin position="19"/>
        <end position="490"/>
    </location>
</feature>
<feature type="signal peptide" evidence="1">
    <location>
        <begin position="1"/>
        <end position="18"/>
    </location>
</feature>
<sequence length="490" mass="51907">MKPLVFGRLMPWSSLALAAPFAAMFAPIAVAQNYETHYGEVPTYDSGQDVKAVNFCPNSGNIVVGTRRAANATEVLATRTNNTGIAMWQRAYRIGGSVNSSANAVVELRDGSGFVLTGSVSMNETMMYAMRIRCDGSVMWTRLLGNQAVGNRAVGYDVIETANPTAPAALGELVVVGDEAIAASAGVTHGRIVRLNAGGGMIWNFAYTLPTQNPGLRFRAVTENKSAVSALPDIIVAGSSAGSANWASDRRGLMFRVRSTGAPLCNSVMGNFDTNNEDYFGITALRVGNFANESVLVGSSAPNTGGNATNIYLTRFQSGGCAPIVQSIWRDPQDGSSAADVVESLVTTGLPGSILATGTIRGTVTAGDGFLLSAAPANLGPNAQPFRFSTQSAKAENLSAIDLKGNRYVLAGTTFTDWQAVSDPQDFYLVQTDPNRRTQCAVPWQFAWWPISLPREQFTPPVKVVQAASYVGTPIIQTTGEGYCCQLNPL</sequence>
<reference evidence="2" key="1">
    <citation type="submission" date="2022-09" db="EMBL/GenBank/DDBJ databases">
        <title>Tahibacter sp. nov., isolated from a fresh water.</title>
        <authorList>
            <person name="Baek J.H."/>
            <person name="Lee J.K."/>
            <person name="Kim J.M."/>
            <person name="Jeon C.O."/>
        </authorList>
    </citation>
    <scope>NUCLEOTIDE SEQUENCE</scope>
    <source>
        <strain evidence="2">W38</strain>
    </source>
</reference>
<keyword evidence="3" id="KW-1185">Reference proteome</keyword>
<organism evidence="2 3">
    <name type="scientific">Tahibacter amnicola</name>
    <dbReference type="NCBI Taxonomy" id="2976241"/>
    <lineage>
        <taxon>Bacteria</taxon>
        <taxon>Pseudomonadati</taxon>
        <taxon>Pseudomonadota</taxon>
        <taxon>Gammaproteobacteria</taxon>
        <taxon>Lysobacterales</taxon>
        <taxon>Rhodanobacteraceae</taxon>
        <taxon>Tahibacter</taxon>
    </lineage>
</organism>
<keyword evidence="1" id="KW-0732">Signal</keyword>
<dbReference type="Proteomes" id="UP001064632">
    <property type="component" value="Chromosome"/>
</dbReference>
<dbReference type="RefSeq" id="WP_261694223.1">
    <property type="nucleotide sequence ID" value="NZ_CP104694.1"/>
</dbReference>
<dbReference type="EMBL" id="CP104694">
    <property type="protein sequence ID" value="UXI67247.1"/>
    <property type="molecule type" value="Genomic_DNA"/>
</dbReference>
<protein>
    <submittedName>
        <fullName evidence="2">Uncharacterized protein</fullName>
    </submittedName>
</protein>
<gene>
    <name evidence="2" type="ORF">N4264_21280</name>
</gene>
<evidence type="ECO:0000313" key="3">
    <source>
        <dbReference type="Proteomes" id="UP001064632"/>
    </source>
</evidence>
<evidence type="ECO:0000313" key="2">
    <source>
        <dbReference type="EMBL" id="UXI67247.1"/>
    </source>
</evidence>
<proteinExistence type="predicted"/>
<accession>A0ABY6BBR0</accession>
<name>A0ABY6BBR0_9GAMM</name>
<evidence type="ECO:0000256" key="1">
    <source>
        <dbReference type="SAM" id="SignalP"/>
    </source>
</evidence>